<sequence>MAASADDLINELRSLLPAPLNVLPQTLREVVEEAIRLAEAGDMEMILAVSQSMREVSAAMHNEHETDSPSLCSAEAEQYMAEIDRSLEVDELRSAVERVLELDPHAVEAMIMLGDLAADREQRAAWYQQAAEAVQHKDPADVRVTMPHLRKHMGLSLVEAGLLSDAAEILLPAIQEDPTDPAGCRYPLLDVCLRLGWHDEVARIVANFPEDPLGPIDFAAAILAYAVQGDSADAQTLLTAAIRRHPGVAEYLLGAKQMPRVGEPITPAAEQRVTAAEFLLPSLREVEGTSDWIRHLWMEIAEDVAANADDDGAGAADAPADDERELLAFAKELHPQDTSWLMYSEKSKTTGEYVVIIMDDDDLLTARTFTKRPRGEELRPLLLAGIDTPAVGQPRKPHTLVVPTKVMAKSLAGLCEAIDVAVLAEKPSKELRQELKPIIEMIAQSFETATDEDQAAAIESLQDLPMKDQIWLYGLFRPPMWVSEGPVPTRPYQQLVLDLESGLIVHQHLTQTLPTMNEMAQQLCRAMTHPMCGKPRQVQALLVDPGMVDDRQAIDEDTLAMLDQTFPETQIMPGDEQIKQGFDRLIAEMLQMHGPVSSAIRNLEDMNDARMAEFYQILANFYRAKPWNMVGGDQIFEIQCEAWSPARWAACVMGQLGQEFGIALYDDPAVATQMLEDPDPTFEGIDTLVVHFNEAFDAVPVDCWYRERNNWALAGPEAHPFVARFSDGELKAIERQDVDVIMQTLPHIPRFFDHPADQSLTVGEGPQQINFRWTS</sequence>
<name>A0A5B9R152_9BACT</name>
<dbReference type="InterPro" id="IPR011990">
    <property type="entry name" value="TPR-like_helical_dom_sf"/>
</dbReference>
<feature type="domain" description="DUF7309" evidence="1">
    <location>
        <begin position="613"/>
        <end position="671"/>
    </location>
</feature>
<gene>
    <name evidence="2" type="ORF">UC8_19330</name>
</gene>
<dbReference type="Gene3D" id="1.25.40.10">
    <property type="entry name" value="Tetratricopeptide repeat domain"/>
    <property type="match status" value="1"/>
</dbReference>
<dbReference type="Pfam" id="PF23988">
    <property type="entry name" value="DUF7309"/>
    <property type="match status" value="1"/>
</dbReference>
<evidence type="ECO:0000259" key="1">
    <source>
        <dbReference type="Pfam" id="PF23988"/>
    </source>
</evidence>
<proteinExistence type="predicted"/>
<keyword evidence="3" id="KW-1185">Reference proteome</keyword>
<dbReference type="InterPro" id="IPR055733">
    <property type="entry name" value="DUF7309"/>
</dbReference>
<reference evidence="2 3" key="1">
    <citation type="submission" date="2019-08" db="EMBL/GenBank/DDBJ databases">
        <title>Deep-cultivation of Planctomycetes and their phenomic and genomic characterization uncovers novel biology.</title>
        <authorList>
            <person name="Wiegand S."/>
            <person name="Jogler M."/>
            <person name="Boedeker C."/>
            <person name="Pinto D."/>
            <person name="Vollmers J."/>
            <person name="Rivas-Marin E."/>
            <person name="Kohn T."/>
            <person name="Peeters S.H."/>
            <person name="Heuer A."/>
            <person name="Rast P."/>
            <person name="Oberbeckmann S."/>
            <person name="Bunk B."/>
            <person name="Jeske O."/>
            <person name="Meyerdierks A."/>
            <person name="Storesund J.E."/>
            <person name="Kallscheuer N."/>
            <person name="Luecker S."/>
            <person name="Lage O.M."/>
            <person name="Pohl T."/>
            <person name="Merkel B.J."/>
            <person name="Hornburger P."/>
            <person name="Mueller R.-W."/>
            <person name="Bruemmer F."/>
            <person name="Labrenz M."/>
            <person name="Spormann A.M."/>
            <person name="Op den Camp H."/>
            <person name="Overmann J."/>
            <person name="Amann R."/>
            <person name="Jetten M.S.M."/>
            <person name="Mascher T."/>
            <person name="Medema M.H."/>
            <person name="Devos D.P."/>
            <person name="Kaster A.-K."/>
            <person name="Ovreas L."/>
            <person name="Rohde M."/>
            <person name="Galperin M.Y."/>
            <person name="Jogler C."/>
        </authorList>
    </citation>
    <scope>NUCLEOTIDE SEQUENCE [LARGE SCALE GENOMIC DNA]</scope>
    <source>
        <strain evidence="2 3">UC8</strain>
    </source>
</reference>
<protein>
    <recommendedName>
        <fullName evidence="1">DUF7309 domain-containing protein</fullName>
    </recommendedName>
</protein>
<evidence type="ECO:0000313" key="3">
    <source>
        <dbReference type="Proteomes" id="UP000325286"/>
    </source>
</evidence>
<dbReference type="EMBL" id="CP042914">
    <property type="protein sequence ID" value="QEG39931.1"/>
    <property type="molecule type" value="Genomic_DNA"/>
</dbReference>
<dbReference type="Proteomes" id="UP000325286">
    <property type="component" value="Chromosome"/>
</dbReference>
<accession>A0A5B9R152</accession>
<organism evidence="2 3">
    <name type="scientific">Roseimaritima ulvae</name>
    <dbReference type="NCBI Taxonomy" id="980254"/>
    <lineage>
        <taxon>Bacteria</taxon>
        <taxon>Pseudomonadati</taxon>
        <taxon>Planctomycetota</taxon>
        <taxon>Planctomycetia</taxon>
        <taxon>Pirellulales</taxon>
        <taxon>Pirellulaceae</taxon>
        <taxon>Roseimaritima</taxon>
    </lineage>
</organism>
<dbReference type="KEGG" id="rul:UC8_19330"/>
<dbReference type="AlphaFoldDB" id="A0A5B9R152"/>
<dbReference type="OrthoDB" id="271057at2"/>
<evidence type="ECO:0000313" key="2">
    <source>
        <dbReference type="EMBL" id="QEG39931.1"/>
    </source>
</evidence>
<dbReference type="RefSeq" id="WP_068136341.1">
    <property type="nucleotide sequence ID" value="NZ_CP042914.1"/>
</dbReference>